<feature type="coiled-coil region" evidence="1">
    <location>
        <begin position="81"/>
        <end position="151"/>
    </location>
</feature>
<sequence length="167" mass="20056">ARGGTFTMAYLGLRRKFREVLTPESPSVDISNMREFMTTISTKPLNNVGFLVSNGRLSEYAKSELKERICVYSFHEIVDNIKKYAMIMHEQQQQLKQENKERKRKMIELETETRIVRKENKRIKENYQVHIQHLENRIIELEKKFETQNQEMNEKFEIQNEKLDMIL</sequence>
<dbReference type="OrthoDB" id="2429072at2759"/>
<accession>A0A9N9JZW0</accession>
<evidence type="ECO:0000313" key="2">
    <source>
        <dbReference type="EMBL" id="CAG8803984.1"/>
    </source>
</evidence>
<keyword evidence="1" id="KW-0175">Coiled coil</keyword>
<gene>
    <name evidence="2" type="ORF">RFULGI_LOCUS18031</name>
</gene>
<protein>
    <submittedName>
        <fullName evidence="2">653_t:CDS:1</fullName>
    </submittedName>
</protein>
<feature type="non-terminal residue" evidence="2">
    <location>
        <position position="167"/>
    </location>
</feature>
<evidence type="ECO:0000256" key="1">
    <source>
        <dbReference type="SAM" id="Coils"/>
    </source>
</evidence>
<comment type="caution">
    <text evidence="2">The sequence shown here is derived from an EMBL/GenBank/DDBJ whole genome shotgun (WGS) entry which is preliminary data.</text>
</comment>
<dbReference type="Proteomes" id="UP000789396">
    <property type="component" value="Unassembled WGS sequence"/>
</dbReference>
<keyword evidence="3" id="KW-1185">Reference proteome</keyword>
<evidence type="ECO:0000313" key="3">
    <source>
        <dbReference type="Proteomes" id="UP000789396"/>
    </source>
</evidence>
<feature type="non-terminal residue" evidence="2">
    <location>
        <position position="1"/>
    </location>
</feature>
<dbReference type="AlphaFoldDB" id="A0A9N9JZW0"/>
<name>A0A9N9JZW0_9GLOM</name>
<proteinExistence type="predicted"/>
<organism evidence="2 3">
    <name type="scientific">Racocetra fulgida</name>
    <dbReference type="NCBI Taxonomy" id="60492"/>
    <lineage>
        <taxon>Eukaryota</taxon>
        <taxon>Fungi</taxon>
        <taxon>Fungi incertae sedis</taxon>
        <taxon>Mucoromycota</taxon>
        <taxon>Glomeromycotina</taxon>
        <taxon>Glomeromycetes</taxon>
        <taxon>Diversisporales</taxon>
        <taxon>Gigasporaceae</taxon>
        <taxon>Racocetra</taxon>
    </lineage>
</organism>
<dbReference type="EMBL" id="CAJVPZ010075568">
    <property type="protein sequence ID" value="CAG8803984.1"/>
    <property type="molecule type" value="Genomic_DNA"/>
</dbReference>
<reference evidence="2" key="1">
    <citation type="submission" date="2021-06" db="EMBL/GenBank/DDBJ databases">
        <authorList>
            <person name="Kallberg Y."/>
            <person name="Tangrot J."/>
            <person name="Rosling A."/>
        </authorList>
    </citation>
    <scope>NUCLEOTIDE SEQUENCE</scope>
    <source>
        <strain evidence="2">IN212</strain>
    </source>
</reference>